<dbReference type="InterPro" id="IPR050428">
    <property type="entry name" value="TCS_sensor_his_kinase"/>
</dbReference>
<sequence>MLKPLRRRLTLIFTALTGSVLAAMLLLTLMLAQQQARTAARGRLSDIADTLIEQMRSGRTISDDWLARMEAASRLVIGITDQGSPLFFSGSWTPATSRETLLARAREKAEALGLPLEKAPVSSLYAVRQQFELSGDNGDAYLAEAALIPAGEGWYSLILLQDTRPLQGGLLRLRLLYGGIGAAGAALLLAVSWFLSGRVLRPTAEAIQKQRDFVAAASHELRSPLAVIRTSLSAIPADPAGEKRYLKNIEGEAQRMSRLVDDLLILAGSDAKNWKLRTEPVDLDALLIDAFDQFEPLARAKGLSLRLLLPQAPVGAAEGDRGRLMQILSVLFSNAADYAPQGSAVTLEARRGKARALITISDQGPGVPDAEKERVFDRFYRADAARSGKSHFGLGLSVARELAALHGGSLTVGDAPGGGAAFTLSLPLR</sequence>
<dbReference type="InterPro" id="IPR003661">
    <property type="entry name" value="HisK_dim/P_dom"/>
</dbReference>
<evidence type="ECO:0000256" key="10">
    <source>
        <dbReference type="ARBA" id="ARBA00023136"/>
    </source>
</evidence>
<proteinExistence type="predicted"/>
<keyword evidence="6 11" id="KW-0812">Transmembrane</keyword>
<dbReference type="GO" id="GO:0016020">
    <property type="term" value="C:membrane"/>
    <property type="evidence" value="ECO:0007669"/>
    <property type="project" value="UniProtKB-SubCell"/>
</dbReference>
<dbReference type="InterPro" id="IPR036097">
    <property type="entry name" value="HisK_dim/P_sf"/>
</dbReference>
<evidence type="ECO:0000256" key="1">
    <source>
        <dbReference type="ARBA" id="ARBA00000085"/>
    </source>
</evidence>
<dbReference type="SMART" id="SM00388">
    <property type="entry name" value="HisKA"/>
    <property type="match status" value="1"/>
</dbReference>
<dbReference type="PRINTS" id="PR00344">
    <property type="entry name" value="BCTRLSENSOR"/>
</dbReference>
<dbReference type="InterPro" id="IPR004358">
    <property type="entry name" value="Sig_transdc_His_kin-like_C"/>
</dbReference>
<dbReference type="PANTHER" id="PTHR45436">
    <property type="entry name" value="SENSOR HISTIDINE KINASE YKOH"/>
    <property type="match status" value="1"/>
</dbReference>
<comment type="caution">
    <text evidence="13">The sequence shown here is derived from an EMBL/GenBank/DDBJ whole genome shotgun (WGS) entry which is preliminary data.</text>
</comment>
<keyword evidence="9" id="KW-0902">Two-component regulatory system</keyword>
<feature type="transmembrane region" description="Helical" evidence="11">
    <location>
        <begin position="175"/>
        <end position="195"/>
    </location>
</feature>
<dbReference type="Gene3D" id="3.30.565.10">
    <property type="entry name" value="Histidine kinase-like ATPase, C-terminal domain"/>
    <property type="match status" value="1"/>
</dbReference>
<dbReference type="PANTHER" id="PTHR45436:SF5">
    <property type="entry name" value="SENSOR HISTIDINE KINASE TRCS"/>
    <property type="match status" value="1"/>
</dbReference>
<evidence type="ECO:0000313" key="13">
    <source>
        <dbReference type="EMBL" id="MBC5580123.1"/>
    </source>
</evidence>
<comment type="subcellular location">
    <subcellularLocation>
        <location evidence="2">Membrane</location>
    </subcellularLocation>
</comment>
<dbReference type="SUPFAM" id="SSF47384">
    <property type="entry name" value="Homodimeric domain of signal transducing histidine kinase"/>
    <property type="match status" value="1"/>
</dbReference>
<evidence type="ECO:0000256" key="9">
    <source>
        <dbReference type="ARBA" id="ARBA00023012"/>
    </source>
</evidence>
<dbReference type="AlphaFoldDB" id="A0A923I8C8"/>
<reference evidence="13" key="1">
    <citation type="submission" date="2020-08" db="EMBL/GenBank/DDBJ databases">
        <title>Genome public.</title>
        <authorList>
            <person name="Liu C."/>
            <person name="Sun Q."/>
        </authorList>
    </citation>
    <scope>NUCLEOTIDE SEQUENCE</scope>
    <source>
        <strain evidence="13">BX8</strain>
    </source>
</reference>
<dbReference type="Pfam" id="PF02518">
    <property type="entry name" value="HATPase_c"/>
    <property type="match status" value="1"/>
</dbReference>
<dbReference type="Proteomes" id="UP000659630">
    <property type="component" value="Unassembled WGS sequence"/>
</dbReference>
<keyword evidence="4" id="KW-0597">Phosphoprotein</keyword>
<dbReference type="Pfam" id="PF00512">
    <property type="entry name" value="HisKA"/>
    <property type="match status" value="1"/>
</dbReference>
<dbReference type="Gene3D" id="1.10.287.130">
    <property type="match status" value="1"/>
</dbReference>
<keyword evidence="8 11" id="KW-1133">Transmembrane helix</keyword>
<evidence type="ECO:0000313" key="14">
    <source>
        <dbReference type="Proteomes" id="UP000659630"/>
    </source>
</evidence>
<dbReference type="SMART" id="SM00387">
    <property type="entry name" value="HATPase_c"/>
    <property type="match status" value="1"/>
</dbReference>
<gene>
    <name evidence="13" type="ORF">H8S23_01225</name>
</gene>
<dbReference type="PROSITE" id="PS50109">
    <property type="entry name" value="HIS_KIN"/>
    <property type="match status" value="1"/>
</dbReference>
<name>A0A923I8C8_9FIRM</name>
<evidence type="ECO:0000256" key="5">
    <source>
        <dbReference type="ARBA" id="ARBA00022679"/>
    </source>
</evidence>
<feature type="domain" description="Histidine kinase" evidence="12">
    <location>
        <begin position="216"/>
        <end position="429"/>
    </location>
</feature>
<dbReference type="EC" id="2.7.13.3" evidence="3"/>
<dbReference type="GO" id="GO:0000155">
    <property type="term" value="F:phosphorelay sensor kinase activity"/>
    <property type="evidence" value="ECO:0007669"/>
    <property type="project" value="InterPro"/>
</dbReference>
<comment type="catalytic activity">
    <reaction evidence="1">
        <text>ATP + protein L-histidine = ADP + protein N-phospho-L-histidine.</text>
        <dbReference type="EC" id="2.7.13.3"/>
    </reaction>
</comment>
<accession>A0A923I8C8</accession>
<dbReference type="InterPro" id="IPR005467">
    <property type="entry name" value="His_kinase_dom"/>
</dbReference>
<evidence type="ECO:0000256" key="6">
    <source>
        <dbReference type="ARBA" id="ARBA00022692"/>
    </source>
</evidence>
<dbReference type="InterPro" id="IPR036890">
    <property type="entry name" value="HATPase_C_sf"/>
</dbReference>
<evidence type="ECO:0000256" key="7">
    <source>
        <dbReference type="ARBA" id="ARBA00022777"/>
    </source>
</evidence>
<keyword evidence="10 11" id="KW-0472">Membrane</keyword>
<evidence type="ECO:0000259" key="12">
    <source>
        <dbReference type="PROSITE" id="PS50109"/>
    </source>
</evidence>
<evidence type="ECO:0000256" key="4">
    <source>
        <dbReference type="ARBA" id="ARBA00022553"/>
    </source>
</evidence>
<dbReference type="CDD" id="cd00082">
    <property type="entry name" value="HisKA"/>
    <property type="match status" value="1"/>
</dbReference>
<keyword evidence="14" id="KW-1185">Reference proteome</keyword>
<evidence type="ECO:0000256" key="2">
    <source>
        <dbReference type="ARBA" id="ARBA00004370"/>
    </source>
</evidence>
<dbReference type="SUPFAM" id="SSF55874">
    <property type="entry name" value="ATPase domain of HSP90 chaperone/DNA topoisomerase II/histidine kinase"/>
    <property type="match status" value="1"/>
</dbReference>
<evidence type="ECO:0000256" key="3">
    <source>
        <dbReference type="ARBA" id="ARBA00012438"/>
    </source>
</evidence>
<dbReference type="RefSeq" id="WP_186886495.1">
    <property type="nucleotide sequence ID" value="NZ_JACONZ010000001.1"/>
</dbReference>
<protein>
    <recommendedName>
        <fullName evidence="3">histidine kinase</fullName>
        <ecNumber evidence="3">2.7.13.3</ecNumber>
    </recommendedName>
</protein>
<keyword evidence="5" id="KW-0808">Transferase</keyword>
<organism evidence="13 14">
    <name type="scientific">Anaerofilum hominis</name>
    <dbReference type="NCBI Taxonomy" id="2763016"/>
    <lineage>
        <taxon>Bacteria</taxon>
        <taxon>Bacillati</taxon>
        <taxon>Bacillota</taxon>
        <taxon>Clostridia</taxon>
        <taxon>Eubacteriales</taxon>
        <taxon>Oscillospiraceae</taxon>
        <taxon>Anaerofilum</taxon>
    </lineage>
</organism>
<evidence type="ECO:0000256" key="11">
    <source>
        <dbReference type="SAM" id="Phobius"/>
    </source>
</evidence>
<evidence type="ECO:0000256" key="8">
    <source>
        <dbReference type="ARBA" id="ARBA00022989"/>
    </source>
</evidence>
<dbReference type="CDD" id="cd00075">
    <property type="entry name" value="HATPase"/>
    <property type="match status" value="1"/>
</dbReference>
<dbReference type="InterPro" id="IPR003594">
    <property type="entry name" value="HATPase_dom"/>
</dbReference>
<dbReference type="EMBL" id="JACONZ010000001">
    <property type="protein sequence ID" value="MBC5580123.1"/>
    <property type="molecule type" value="Genomic_DNA"/>
</dbReference>
<keyword evidence="7 13" id="KW-0418">Kinase</keyword>